<evidence type="ECO:0000256" key="2">
    <source>
        <dbReference type="PIRSR" id="PIRSR000915-1"/>
    </source>
</evidence>
<evidence type="ECO:0000256" key="3">
    <source>
        <dbReference type="PIRSR" id="PIRSR000915-2"/>
    </source>
</evidence>
<sequence length="330" mass="35927">MNWYRSQMIRYLSPLKQLVRIGVRNSSNMACERLNESSAKKLLAGADSFLFDCDGVLWDGRGVIPGSLETIKKLKALGKKVFYVTNNSSKTRDGYLQKAKQFGFPATVDEIVCTAYIAALYLKNKQFKGKVFVVGNTAMGQELDAVGIAHTGIGPAPTVGGIPDWVDLKWDSDIKCVLVGFDADISYMKILRAASYLQRPECLFVGTNEDTHLPVNNSATRIPGTGTMVIAVAFPAQRKPVIVGKPEPPMFEELKKLHNLNSDRCVMVGDRLESDIGLAKSCGLKSMLVLSGVTSEAELPKPNPAQATGSDIPVVPDFYTNCLGDLGKFI</sequence>
<dbReference type="Proteomes" id="UP001374579">
    <property type="component" value="Unassembled WGS sequence"/>
</dbReference>
<dbReference type="NCBIfam" id="TIGR01460">
    <property type="entry name" value="HAD-SF-IIA"/>
    <property type="match status" value="1"/>
</dbReference>
<keyword evidence="1" id="KW-0378">Hydrolase</keyword>
<gene>
    <name evidence="5" type="ORF">V1264_003533</name>
</gene>
<dbReference type="SUPFAM" id="SSF56784">
    <property type="entry name" value="HAD-like"/>
    <property type="match status" value="1"/>
</dbReference>
<comment type="caution">
    <text evidence="5">The sequence shown here is derived from an EMBL/GenBank/DDBJ whole genome shotgun (WGS) entry which is preliminary data.</text>
</comment>
<feature type="active site" description="Nucleophile" evidence="2">
    <location>
        <position position="52"/>
    </location>
</feature>
<dbReference type="PANTHER" id="PTHR19288">
    <property type="entry name" value="4-NITROPHENYLPHOSPHATASE-RELATED"/>
    <property type="match status" value="1"/>
</dbReference>
<dbReference type="InterPro" id="IPR006349">
    <property type="entry name" value="PGP_euk"/>
</dbReference>
<dbReference type="PANTHER" id="PTHR19288:SF93">
    <property type="entry name" value="FI11325P-RELATED"/>
    <property type="match status" value="1"/>
</dbReference>
<evidence type="ECO:0000256" key="4">
    <source>
        <dbReference type="PIRSR" id="PIRSR000915-3"/>
    </source>
</evidence>
<feature type="binding site" evidence="4">
    <location>
        <position position="52"/>
    </location>
    <ligand>
        <name>Mg(2+)</name>
        <dbReference type="ChEBI" id="CHEBI:18420"/>
    </ligand>
</feature>
<feature type="binding site" evidence="4">
    <location>
        <position position="270"/>
    </location>
    <ligand>
        <name>Mg(2+)</name>
        <dbReference type="ChEBI" id="CHEBI:18420"/>
    </ligand>
</feature>
<dbReference type="GO" id="GO:0046872">
    <property type="term" value="F:metal ion binding"/>
    <property type="evidence" value="ECO:0007669"/>
    <property type="project" value="UniProtKB-KW"/>
</dbReference>
<keyword evidence="6" id="KW-1185">Reference proteome</keyword>
<dbReference type="GO" id="GO:0016791">
    <property type="term" value="F:phosphatase activity"/>
    <property type="evidence" value="ECO:0007669"/>
    <property type="project" value="InterPro"/>
</dbReference>
<dbReference type="Pfam" id="PF13242">
    <property type="entry name" value="Hydrolase_like"/>
    <property type="match status" value="1"/>
</dbReference>
<keyword evidence="4" id="KW-0479">Metal-binding</keyword>
<dbReference type="EMBL" id="JBAMIC010000012">
    <property type="protein sequence ID" value="KAK7099390.1"/>
    <property type="molecule type" value="Genomic_DNA"/>
</dbReference>
<proteinExistence type="predicted"/>
<dbReference type="Gene3D" id="3.40.50.1000">
    <property type="entry name" value="HAD superfamily/HAD-like"/>
    <property type="match status" value="2"/>
</dbReference>
<keyword evidence="4" id="KW-0460">Magnesium</keyword>
<reference evidence="5 6" key="1">
    <citation type="submission" date="2024-02" db="EMBL/GenBank/DDBJ databases">
        <title>Chromosome-scale genome assembly of the rough periwinkle Littorina saxatilis.</title>
        <authorList>
            <person name="De Jode A."/>
            <person name="Faria R."/>
            <person name="Formenti G."/>
            <person name="Sims Y."/>
            <person name="Smith T.P."/>
            <person name="Tracey A."/>
            <person name="Wood J.M.D."/>
            <person name="Zagrodzka Z.B."/>
            <person name="Johannesson K."/>
            <person name="Butlin R.K."/>
            <person name="Leder E.H."/>
        </authorList>
    </citation>
    <scope>NUCLEOTIDE SEQUENCE [LARGE SCALE GENOMIC DNA]</scope>
    <source>
        <strain evidence="5">Snail1</strain>
        <tissue evidence="5">Muscle</tissue>
    </source>
</reference>
<dbReference type="Pfam" id="PF13344">
    <property type="entry name" value="Hydrolase_6"/>
    <property type="match status" value="1"/>
</dbReference>
<dbReference type="AlphaFoldDB" id="A0AAN9B4Y2"/>
<evidence type="ECO:0008006" key="7">
    <source>
        <dbReference type="Google" id="ProtNLM"/>
    </source>
</evidence>
<comment type="cofactor">
    <cofactor evidence="4">
        <name>Mg(2+)</name>
        <dbReference type="ChEBI" id="CHEBI:18420"/>
    </cofactor>
    <text evidence="4">Divalent metal ions. Mg(2+) is the most effective.</text>
</comment>
<protein>
    <recommendedName>
        <fullName evidence="7">Phosphoglycolate phosphatase</fullName>
    </recommendedName>
</protein>
<feature type="active site" description="Proton donor" evidence="2">
    <location>
        <position position="54"/>
    </location>
</feature>
<dbReference type="InterPro" id="IPR036412">
    <property type="entry name" value="HAD-like_sf"/>
</dbReference>
<dbReference type="NCBIfam" id="TIGR01452">
    <property type="entry name" value="PGP_euk"/>
    <property type="match status" value="1"/>
</dbReference>
<dbReference type="GO" id="GO:0005737">
    <property type="term" value="C:cytoplasm"/>
    <property type="evidence" value="ECO:0007669"/>
    <property type="project" value="TreeGrafter"/>
</dbReference>
<evidence type="ECO:0000313" key="6">
    <source>
        <dbReference type="Proteomes" id="UP001374579"/>
    </source>
</evidence>
<evidence type="ECO:0000256" key="1">
    <source>
        <dbReference type="ARBA" id="ARBA00022801"/>
    </source>
</evidence>
<dbReference type="InterPro" id="IPR006357">
    <property type="entry name" value="HAD-SF_hydro_IIA"/>
</dbReference>
<name>A0AAN9B4Y2_9CAEN</name>
<organism evidence="5 6">
    <name type="scientific">Littorina saxatilis</name>
    <dbReference type="NCBI Taxonomy" id="31220"/>
    <lineage>
        <taxon>Eukaryota</taxon>
        <taxon>Metazoa</taxon>
        <taxon>Spiralia</taxon>
        <taxon>Lophotrochozoa</taxon>
        <taxon>Mollusca</taxon>
        <taxon>Gastropoda</taxon>
        <taxon>Caenogastropoda</taxon>
        <taxon>Littorinimorpha</taxon>
        <taxon>Littorinoidea</taxon>
        <taxon>Littorinidae</taxon>
        <taxon>Littorina</taxon>
    </lineage>
</organism>
<evidence type="ECO:0000313" key="5">
    <source>
        <dbReference type="EMBL" id="KAK7099390.1"/>
    </source>
</evidence>
<dbReference type="PIRSF" id="PIRSF000915">
    <property type="entry name" value="PGP-type_phosphatase"/>
    <property type="match status" value="1"/>
</dbReference>
<dbReference type="InterPro" id="IPR023214">
    <property type="entry name" value="HAD_sf"/>
</dbReference>
<feature type="binding site" evidence="3">
    <location>
        <position position="245"/>
    </location>
    <ligand>
        <name>substrate</name>
    </ligand>
</feature>
<feature type="binding site" evidence="4">
    <location>
        <position position="54"/>
    </location>
    <ligand>
        <name>Mg(2+)</name>
        <dbReference type="ChEBI" id="CHEBI:18420"/>
    </ligand>
</feature>
<accession>A0AAN9B4Y2</accession>